<dbReference type="Proteomes" id="UP000009319">
    <property type="component" value="Unassembled WGS sequence"/>
</dbReference>
<proteinExistence type="predicted"/>
<evidence type="ECO:0000313" key="2">
    <source>
        <dbReference type="EMBL" id="CCM79769.1"/>
    </source>
</evidence>
<comment type="caution">
    <text evidence="2">The sequence shown here is derived from an EMBL/GenBank/DDBJ whole genome shotgun (WGS) entry which is preliminary data.</text>
</comment>
<gene>
    <name evidence="2" type="ORF">BN77_p40026</name>
</gene>
<organism evidence="2 3">
    <name type="scientific">Rhizobium mesoamericanum STM3625</name>
    <dbReference type="NCBI Taxonomy" id="1211777"/>
    <lineage>
        <taxon>Bacteria</taxon>
        <taxon>Pseudomonadati</taxon>
        <taxon>Pseudomonadota</taxon>
        <taxon>Alphaproteobacteria</taxon>
        <taxon>Hyphomicrobiales</taxon>
        <taxon>Rhizobiaceae</taxon>
        <taxon>Rhizobium/Agrobacterium group</taxon>
        <taxon>Rhizobium</taxon>
    </lineage>
</organism>
<reference evidence="2 3" key="1">
    <citation type="journal article" date="2013" name="Genome Announc.">
        <title>Draft Genome Sequence of Rhizobium mesoamericanum STM3625, a Nitrogen-Fixing Symbiont of Mimosa pudica Isolated in French Guiana (South America).</title>
        <authorList>
            <person name="Moulin L."/>
            <person name="Mornico D."/>
            <person name="Melkonian R."/>
            <person name="Klonowska A."/>
        </authorList>
    </citation>
    <scope>NUCLEOTIDE SEQUENCE [LARGE SCALE GENOMIC DNA]</scope>
    <source>
        <strain evidence="2 3">STM3625</strain>
    </source>
</reference>
<protein>
    <submittedName>
        <fullName evidence="2">Uncharacterized protein</fullName>
    </submittedName>
</protein>
<dbReference type="AlphaFoldDB" id="K0Q6F5"/>
<dbReference type="EMBL" id="CANI01000061">
    <property type="protein sequence ID" value="CCM79769.1"/>
    <property type="molecule type" value="Genomic_DNA"/>
</dbReference>
<sequence length="74" mass="7743">MAGWTPGTDTAPDRAVVYLSLTSHCAPATSASSGALLPRRPPKNRAGGSLRTRLQAILQRHDVAPGYPAVCFAL</sequence>
<evidence type="ECO:0000313" key="3">
    <source>
        <dbReference type="Proteomes" id="UP000009319"/>
    </source>
</evidence>
<dbReference type="HOGENOM" id="CLU_2685307_0_0_5"/>
<feature type="region of interest" description="Disordered" evidence="1">
    <location>
        <begin position="28"/>
        <end position="48"/>
    </location>
</feature>
<evidence type="ECO:0000256" key="1">
    <source>
        <dbReference type="SAM" id="MobiDB-lite"/>
    </source>
</evidence>
<name>K0Q6F5_9HYPH</name>
<accession>K0Q6F5</accession>
<keyword evidence="3" id="KW-1185">Reference proteome</keyword>